<dbReference type="OrthoDB" id="4767222at2759"/>
<dbReference type="AlphaFoldDB" id="A0A0C3HSY5"/>
<dbReference type="InParanoid" id="A0A0C3HSY5"/>
<name>A0A0C3HSY5_OIDMZ</name>
<evidence type="ECO:0000313" key="2">
    <source>
        <dbReference type="Proteomes" id="UP000054321"/>
    </source>
</evidence>
<dbReference type="EMBL" id="KN832872">
    <property type="protein sequence ID" value="KIN05377.1"/>
    <property type="molecule type" value="Genomic_DNA"/>
</dbReference>
<proteinExistence type="predicted"/>
<accession>A0A0C3HSY5</accession>
<reference evidence="2" key="2">
    <citation type="submission" date="2015-01" db="EMBL/GenBank/DDBJ databases">
        <title>Evolutionary Origins and Diversification of the Mycorrhizal Mutualists.</title>
        <authorList>
            <consortium name="DOE Joint Genome Institute"/>
            <consortium name="Mycorrhizal Genomics Consortium"/>
            <person name="Kohler A."/>
            <person name="Kuo A."/>
            <person name="Nagy L.G."/>
            <person name="Floudas D."/>
            <person name="Copeland A."/>
            <person name="Barry K.W."/>
            <person name="Cichocki N."/>
            <person name="Veneault-Fourrey C."/>
            <person name="LaButti K."/>
            <person name="Lindquist E.A."/>
            <person name="Lipzen A."/>
            <person name="Lundell T."/>
            <person name="Morin E."/>
            <person name="Murat C."/>
            <person name="Riley R."/>
            <person name="Ohm R."/>
            <person name="Sun H."/>
            <person name="Tunlid A."/>
            <person name="Henrissat B."/>
            <person name="Grigoriev I.V."/>
            <person name="Hibbett D.S."/>
            <person name="Martin F."/>
        </authorList>
    </citation>
    <scope>NUCLEOTIDE SEQUENCE [LARGE SCALE GENOMIC DNA]</scope>
    <source>
        <strain evidence="2">Zn</strain>
    </source>
</reference>
<organism evidence="1 2">
    <name type="scientific">Oidiodendron maius (strain Zn)</name>
    <dbReference type="NCBI Taxonomy" id="913774"/>
    <lineage>
        <taxon>Eukaryota</taxon>
        <taxon>Fungi</taxon>
        <taxon>Dikarya</taxon>
        <taxon>Ascomycota</taxon>
        <taxon>Pezizomycotina</taxon>
        <taxon>Leotiomycetes</taxon>
        <taxon>Leotiomycetes incertae sedis</taxon>
        <taxon>Myxotrichaceae</taxon>
        <taxon>Oidiodendron</taxon>
    </lineage>
</organism>
<gene>
    <name evidence="1" type="ORF">OIDMADRAFT_17894</name>
</gene>
<dbReference type="Proteomes" id="UP000054321">
    <property type="component" value="Unassembled WGS sequence"/>
</dbReference>
<protein>
    <submittedName>
        <fullName evidence="1">Uncharacterized protein</fullName>
    </submittedName>
</protein>
<evidence type="ECO:0000313" key="1">
    <source>
        <dbReference type="EMBL" id="KIN05377.1"/>
    </source>
</evidence>
<reference evidence="1 2" key="1">
    <citation type="submission" date="2014-04" db="EMBL/GenBank/DDBJ databases">
        <authorList>
            <consortium name="DOE Joint Genome Institute"/>
            <person name="Kuo A."/>
            <person name="Martino E."/>
            <person name="Perotto S."/>
            <person name="Kohler A."/>
            <person name="Nagy L.G."/>
            <person name="Floudas D."/>
            <person name="Copeland A."/>
            <person name="Barry K.W."/>
            <person name="Cichocki N."/>
            <person name="Veneault-Fourrey C."/>
            <person name="LaButti K."/>
            <person name="Lindquist E.A."/>
            <person name="Lipzen A."/>
            <person name="Lundell T."/>
            <person name="Morin E."/>
            <person name="Murat C."/>
            <person name="Sun H."/>
            <person name="Tunlid A."/>
            <person name="Henrissat B."/>
            <person name="Grigoriev I.V."/>
            <person name="Hibbett D.S."/>
            <person name="Martin F."/>
            <person name="Nordberg H.P."/>
            <person name="Cantor M.N."/>
            <person name="Hua S.X."/>
        </authorList>
    </citation>
    <scope>NUCLEOTIDE SEQUENCE [LARGE SCALE GENOMIC DNA]</scope>
    <source>
        <strain evidence="1 2">Zn</strain>
    </source>
</reference>
<dbReference type="HOGENOM" id="CLU_1461745_0_0_1"/>
<keyword evidence="2" id="KW-1185">Reference proteome</keyword>
<sequence>MPTQERPAWKDELFQMHKATAAQVADGVCGVPNYHSPRDRVVAVEPDMCTTIAPNGRLKIHEAAVCPNGTRALIARWDQSGACKGKPAVLKEVTDDMIGTCIDFGSNSWSVYAFWCTGHLYASRSRIPTALPPVKANFPQNQKNPWTPVVWDGKEWKKKPTKSWVDSLPVCNGHNSPCLATGQRA</sequence>